<keyword evidence="2" id="KW-1185">Reference proteome</keyword>
<dbReference type="Proteomes" id="UP001519296">
    <property type="component" value="Unassembled WGS sequence"/>
</dbReference>
<dbReference type="EMBL" id="PRDG01000004">
    <property type="protein sequence ID" value="MBP2623701.1"/>
    <property type="molecule type" value="Genomic_DNA"/>
</dbReference>
<protein>
    <submittedName>
        <fullName evidence="1">Uncharacterized protein</fullName>
    </submittedName>
</protein>
<evidence type="ECO:0000313" key="2">
    <source>
        <dbReference type="Proteomes" id="UP001519296"/>
    </source>
</evidence>
<organism evidence="1 2">
    <name type="scientific">Streptococcus oricebi</name>
    <dbReference type="NCBI Taxonomy" id="1547447"/>
    <lineage>
        <taxon>Bacteria</taxon>
        <taxon>Bacillati</taxon>
        <taxon>Bacillota</taxon>
        <taxon>Bacilli</taxon>
        <taxon>Lactobacillales</taxon>
        <taxon>Streptococcaceae</taxon>
        <taxon>Streptococcus</taxon>
    </lineage>
</organism>
<accession>A0ABS5B4E6</accession>
<sequence length="65" mass="7584">MKERVFLGLALFLLGLIFIANFNRLYPRTKLEIVQEQFKSLQALPHKSLQLMQTKDLAIFLLGHQ</sequence>
<reference evidence="1 2" key="1">
    <citation type="submission" date="2018-02" db="EMBL/GenBank/DDBJ databases">
        <title>Draft genome sequence of Streptococcus oricebi CCUG 70868T type strain.</title>
        <authorList>
            <person name="Mendez V."/>
            <person name="Salva-Serra F."/>
            <person name="Jaen-Luchoro D."/>
            <person name="Gonzales-Siles L."/>
            <person name="Karlsson R."/>
            <person name="Engstrom-Jakobsson H."/>
            <person name="Busquets A."/>
            <person name="Gomila M."/>
            <person name="Pineiro-Iglesias B."/>
            <person name="Bennasar-Figueras A."/>
            <person name="Seeger M."/>
            <person name="Moore E."/>
        </authorList>
    </citation>
    <scope>NUCLEOTIDE SEQUENCE [LARGE SCALE GENOMIC DNA]</scope>
    <source>
        <strain evidence="1 2">CCUG 70868</strain>
    </source>
</reference>
<dbReference type="RefSeq" id="WP_209628207.1">
    <property type="nucleotide sequence ID" value="NZ_PRDG01000004.1"/>
</dbReference>
<evidence type="ECO:0000313" key="1">
    <source>
        <dbReference type="EMBL" id="MBP2623701.1"/>
    </source>
</evidence>
<name>A0ABS5B4E6_9STRE</name>
<proteinExistence type="predicted"/>
<comment type="caution">
    <text evidence="1">The sequence shown here is derived from an EMBL/GenBank/DDBJ whole genome shotgun (WGS) entry which is preliminary data.</text>
</comment>
<gene>
    <name evidence="1" type="ORF">C4K46_07070</name>
</gene>